<name>A0A151SIX2_CAJCA</name>
<evidence type="ECO:0000313" key="1">
    <source>
        <dbReference type="EMBL" id="KYP54750.1"/>
    </source>
</evidence>
<proteinExistence type="predicted"/>
<keyword evidence="2" id="KW-1185">Reference proteome</keyword>
<accession>A0A151SIX2</accession>
<dbReference type="OMA" id="FELWRIN"/>
<dbReference type="AlphaFoldDB" id="A0A151SIX2"/>
<evidence type="ECO:0000313" key="2">
    <source>
        <dbReference type="Proteomes" id="UP000075243"/>
    </source>
</evidence>
<dbReference type="EMBL" id="CM003613">
    <property type="protein sequence ID" value="KYP54750.1"/>
    <property type="molecule type" value="Genomic_DNA"/>
</dbReference>
<gene>
    <name evidence="1" type="ORF">KK1_000947</name>
</gene>
<protein>
    <submittedName>
        <fullName evidence="1">Retrovirus-related Pol polyprotein from transposon TNT 1-94</fullName>
    </submittedName>
</protein>
<dbReference type="Proteomes" id="UP000075243">
    <property type="component" value="Chromosome 11"/>
</dbReference>
<dbReference type="Gramene" id="C.cajan_00922.t">
    <property type="protein sequence ID" value="C.cajan_00922.t.cds1"/>
    <property type="gene ID" value="C.cajan_00922"/>
</dbReference>
<organism evidence="1 2">
    <name type="scientific">Cajanus cajan</name>
    <name type="common">Pigeon pea</name>
    <name type="synonym">Cajanus indicus</name>
    <dbReference type="NCBI Taxonomy" id="3821"/>
    <lineage>
        <taxon>Eukaryota</taxon>
        <taxon>Viridiplantae</taxon>
        <taxon>Streptophyta</taxon>
        <taxon>Embryophyta</taxon>
        <taxon>Tracheophyta</taxon>
        <taxon>Spermatophyta</taxon>
        <taxon>Magnoliopsida</taxon>
        <taxon>eudicotyledons</taxon>
        <taxon>Gunneridae</taxon>
        <taxon>Pentapetalae</taxon>
        <taxon>rosids</taxon>
        <taxon>fabids</taxon>
        <taxon>Fabales</taxon>
        <taxon>Fabaceae</taxon>
        <taxon>Papilionoideae</taxon>
        <taxon>50 kb inversion clade</taxon>
        <taxon>NPAAA clade</taxon>
        <taxon>indigoferoid/millettioid clade</taxon>
        <taxon>Phaseoleae</taxon>
        <taxon>Cajanus</taxon>
    </lineage>
</organism>
<dbReference type="STRING" id="3821.A0A151SIX2"/>
<dbReference type="Pfam" id="PF14223">
    <property type="entry name" value="Retrotran_gag_2"/>
    <property type="match status" value="1"/>
</dbReference>
<reference evidence="1 2" key="1">
    <citation type="journal article" date="2012" name="Nat. Biotechnol.">
        <title>Draft genome sequence of pigeonpea (Cajanus cajan), an orphan legume crop of resource-poor farmers.</title>
        <authorList>
            <person name="Varshney R.K."/>
            <person name="Chen W."/>
            <person name="Li Y."/>
            <person name="Bharti A.K."/>
            <person name="Saxena R.K."/>
            <person name="Schlueter J.A."/>
            <person name="Donoghue M.T."/>
            <person name="Azam S."/>
            <person name="Fan G."/>
            <person name="Whaley A.M."/>
            <person name="Farmer A.D."/>
            <person name="Sheridan J."/>
            <person name="Iwata A."/>
            <person name="Tuteja R."/>
            <person name="Penmetsa R.V."/>
            <person name="Wu W."/>
            <person name="Upadhyaya H.D."/>
            <person name="Yang S.P."/>
            <person name="Shah T."/>
            <person name="Saxena K.B."/>
            <person name="Michael T."/>
            <person name="McCombie W.R."/>
            <person name="Yang B."/>
            <person name="Zhang G."/>
            <person name="Yang H."/>
            <person name="Wang J."/>
            <person name="Spillane C."/>
            <person name="Cook D.R."/>
            <person name="May G.D."/>
            <person name="Xu X."/>
            <person name="Jackson S.A."/>
        </authorList>
    </citation>
    <scope>NUCLEOTIDE SEQUENCE [LARGE SCALE GENOMIC DNA]</scope>
    <source>
        <strain evidence="2">cv. Asha</strain>
    </source>
</reference>
<sequence length="142" mass="16373">MGSAMFQVEKFTCQNDFGLWRLKMRSLLVHQGLVDALPGKAKPEDVMINEEKKMLEKAHSAIIMSLGDKVLRQVAKEKTTIGVWSKLEGLYMTKSLVNRLYLKQDLYSFKMNKDKLVGEQLDQFNKFILDLENIDVTIDDED</sequence>